<dbReference type="PANTHER" id="PTHR12110">
    <property type="entry name" value="HYDROXYPYRUVATE ISOMERASE"/>
    <property type="match status" value="1"/>
</dbReference>
<evidence type="ECO:0000313" key="3">
    <source>
        <dbReference type="Proteomes" id="UP000730618"/>
    </source>
</evidence>
<keyword evidence="3" id="KW-1185">Reference proteome</keyword>
<dbReference type="PANTHER" id="PTHR12110:SF53">
    <property type="entry name" value="BLR5974 PROTEIN"/>
    <property type="match status" value="1"/>
</dbReference>
<evidence type="ECO:0000313" key="2">
    <source>
        <dbReference type="EMBL" id="CAG7658053.1"/>
    </source>
</evidence>
<feature type="domain" description="Xylose isomerase-like TIM barrel" evidence="1">
    <location>
        <begin position="31"/>
        <end position="244"/>
    </location>
</feature>
<dbReference type="Proteomes" id="UP000730618">
    <property type="component" value="Unassembled WGS sequence"/>
</dbReference>
<name>A0ABN7TW34_9BACL</name>
<accession>A0ABN7TW34</accession>
<comment type="caution">
    <text evidence="2">The sequence shown here is derived from an EMBL/GenBank/DDBJ whole genome shotgun (WGS) entry which is preliminary data.</text>
</comment>
<dbReference type="InterPro" id="IPR050312">
    <property type="entry name" value="IolE/XylAMocC-like"/>
</dbReference>
<dbReference type="Pfam" id="PF01261">
    <property type="entry name" value="AP_endonuc_2"/>
    <property type="match status" value="1"/>
</dbReference>
<dbReference type="EMBL" id="CAJVCE010000039">
    <property type="protein sequence ID" value="CAG7658053.1"/>
    <property type="molecule type" value="Genomic_DNA"/>
</dbReference>
<gene>
    <name evidence="2" type="ORF">PAECIP111802_06934</name>
</gene>
<proteinExistence type="predicted"/>
<protein>
    <recommendedName>
        <fullName evidence="1">Xylose isomerase-like TIM barrel domain-containing protein</fullName>
    </recommendedName>
</protein>
<sequence length="328" mass="36354">MKVGLSVFGTTYMMGIHSKSSRPRITAGHLLQQAVEAGLEGVEMPLTVVEGEDIASLVRFAEKHRLYITVASSGYDPDKLQIAFDTAARLGANTVRTVVGGAGFGGDRRAMAGRWQAFMQDVLSGLAKATAAAERKGLQLALENHQDVASEELLWLCEQIGSAHFGITLDTGNPLATAEEPIYFAKRIMPFLKHVHLKDYWIYMTEEGYRLVRCPIGQGVVDFPALLTLISQHDPEMTMSIEVGALEARHTRVLADDYWPEYPVRSASQFAETMRYVLANAKAPADWRTPHEKNEPESKIVDYENHQLLSSIAYMQGLVRTYNANLPT</sequence>
<reference evidence="2 3" key="1">
    <citation type="submission" date="2021-06" db="EMBL/GenBank/DDBJ databases">
        <authorList>
            <person name="Criscuolo A."/>
        </authorList>
    </citation>
    <scope>NUCLEOTIDE SEQUENCE [LARGE SCALE GENOMIC DNA]</scope>
    <source>
        <strain evidence="3">CIP 111802</strain>
    </source>
</reference>
<dbReference type="InterPro" id="IPR013022">
    <property type="entry name" value="Xyl_isomerase-like_TIM-brl"/>
</dbReference>
<organism evidence="2 3">
    <name type="scientific">Paenibacillus allorhizosphaerae</name>
    <dbReference type="NCBI Taxonomy" id="2849866"/>
    <lineage>
        <taxon>Bacteria</taxon>
        <taxon>Bacillati</taxon>
        <taxon>Bacillota</taxon>
        <taxon>Bacilli</taxon>
        <taxon>Bacillales</taxon>
        <taxon>Paenibacillaceae</taxon>
        <taxon>Paenibacillus</taxon>
    </lineage>
</organism>
<evidence type="ECO:0000259" key="1">
    <source>
        <dbReference type="Pfam" id="PF01261"/>
    </source>
</evidence>